<evidence type="ECO:0000313" key="3">
    <source>
        <dbReference type="EMBL" id="ACQ79601.1"/>
    </source>
</evidence>
<evidence type="ECO:0000313" key="4">
    <source>
        <dbReference type="Proteomes" id="UP000007962"/>
    </source>
</evidence>
<dbReference type="AlphaFoldDB" id="C5C1Y3"/>
<dbReference type="Proteomes" id="UP000007962">
    <property type="component" value="Chromosome"/>
</dbReference>
<dbReference type="InterPro" id="IPR011990">
    <property type="entry name" value="TPR-like_helical_dom_sf"/>
</dbReference>
<gene>
    <name evidence="3" type="ordered locus">Bcav_1342</name>
</gene>
<dbReference type="RefSeq" id="WP_015881841.1">
    <property type="nucleotide sequence ID" value="NC_012669.1"/>
</dbReference>
<dbReference type="HOGENOM" id="CLU_028176_0_0_11"/>
<evidence type="ECO:0000256" key="1">
    <source>
        <dbReference type="SAM" id="MobiDB-lite"/>
    </source>
</evidence>
<dbReference type="OrthoDB" id="174931at2"/>
<protein>
    <submittedName>
        <fullName evidence="3">TPR repeat-containing protein</fullName>
    </submittedName>
</protein>
<dbReference type="SUPFAM" id="SSF48452">
    <property type="entry name" value="TPR-like"/>
    <property type="match status" value="1"/>
</dbReference>
<dbReference type="Pfam" id="PF17128">
    <property type="entry name" value="DUF5107"/>
    <property type="match status" value="1"/>
</dbReference>
<reference evidence="3 4" key="1">
    <citation type="journal article" date="2009" name="Stand. Genomic Sci.">
        <title>Complete genome sequence of Beutenbergia cavernae type strain (HKI 0122).</title>
        <authorList>
            <person name="Land M."/>
            <person name="Pukall R."/>
            <person name="Abt B."/>
            <person name="Goker M."/>
            <person name="Rohde M."/>
            <person name="Glavina Del Rio T."/>
            <person name="Tice H."/>
            <person name="Copeland A."/>
            <person name="Cheng J.F."/>
            <person name="Lucas S."/>
            <person name="Chen F."/>
            <person name="Nolan M."/>
            <person name="Bruce D."/>
            <person name="Goodwin L."/>
            <person name="Pitluck S."/>
            <person name="Ivanova N."/>
            <person name="Mavromatis K."/>
            <person name="Ovchinnikova G."/>
            <person name="Pati A."/>
            <person name="Chen A."/>
            <person name="Palaniappan K."/>
            <person name="Hauser L."/>
            <person name="Chang Y.J."/>
            <person name="Jefferies C.C."/>
            <person name="Saunders E."/>
            <person name="Brettin T."/>
            <person name="Detter J.C."/>
            <person name="Han C."/>
            <person name="Chain P."/>
            <person name="Bristow J."/>
            <person name="Eisen J.A."/>
            <person name="Markowitz V."/>
            <person name="Hugenholtz P."/>
            <person name="Kyrpides N.C."/>
            <person name="Klenk H.P."/>
            <person name="Lapidus A."/>
        </authorList>
    </citation>
    <scope>NUCLEOTIDE SEQUENCE [LARGE SCALE GENOMIC DNA]</scope>
    <source>
        <strain evidence="4">ATCC BAA-8 / DSM 12333 / NBRC 16432</strain>
    </source>
</reference>
<feature type="domain" description="DUF5107" evidence="2">
    <location>
        <begin position="74"/>
        <end position="354"/>
    </location>
</feature>
<evidence type="ECO:0000259" key="2">
    <source>
        <dbReference type="Pfam" id="PF17128"/>
    </source>
</evidence>
<dbReference type="EMBL" id="CP001618">
    <property type="protein sequence ID" value="ACQ79601.1"/>
    <property type="molecule type" value="Genomic_DNA"/>
</dbReference>
<accession>C5C1Y3</accession>
<organism evidence="3 4">
    <name type="scientific">Beutenbergia cavernae (strain ATCC BAA-8 / DSM 12333 / CCUG 43141 / JCM 11478 / NBRC 16432 / NCIMB 13614 / HKI 0122)</name>
    <dbReference type="NCBI Taxonomy" id="471853"/>
    <lineage>
        <taxon>Bacteria</taxon>
        <taxon>Bacillati</taxon>
        <taxon>Actinomycetota</taxon>
        <taxon>Actinomycetes</taxon>
        <taxon>Micrococcales</taxon>
        <taxon>Beutenbergiaceae</taxon>
        <taxon>Beutenbergia</taxon>
    </lineage>
</organism>
<dbReference type="KEGG" id="bcv:Bcav_1342"/>
<dbReference type="eggNOG" id="COG0457">
    <property type="taxonomic scope" value="Bacteria"/>
</dbReference>
<dbReference type="InterPro" id="IPR033396">
    <property type="entry name" value="DUF5107"/>
</dbReference>
<sequence>MTIERVDGARGDLADRPQAGAPSTLTVGPARVLTSTVAEDSLPLLDALLEVPVTIDDGVPPAIRRRAAAGRPRSMHPYLVQSRYGRDLTPTDLTAVTLSNAHLSATFLPGLGGRLWSLRTAEGRELLHTPPTIQPANLALRNAWFAGGVEWNIGTRGHSPHTMAPLHTASFTLPDGTPVLRMWELERLRGVVYQVDAWLPPTSRALLVHVRIQNPKATDVPMYWWSNAAVPQSDDVRVLAPADHAFATSYDGGVRAVPIPVHEGIDRTWPTRSPRSADYFFDVPDAVTHPWVAAVGADGHGLAQVSTSRLRGRKLFVWGTGAGGRHWQRWLTPGGGDYLEIQAGLAPTQFEHLEMPAGASWSWVEAYGDVAADAGRAHDDGWPGAVGHVADRVAAMIGPDDLEAALADAATWADAEPETSIAAGSGWGALDARARRHAGQPWAVSVGTPFDAATIGPEQEPWSALVEAADAEAGGGHALLTGADPGTPPPSYVAGEWWDGLLAEVPPSWAREYHRGVLAHAVGNVDAADAFYAASHEHAPSAWAFRGRARVAAERGDDAACVELYAQALALASDQVTLRREAVAAALDAGDATRAFRFVDDAPHPDGRLRLLEARAAVVAGDSERAARILADGVVVPDLREGETSLSDLWALVHPGEPMPAEYDFRMA</sequence>
<name>C5C1Y3_BEUC1</name>
<feature type="compositionally biased region" description="Basic and acidic residues" evidence="1">
    <location>
        <begin position="1"/>
        <end position="15"/>
    </location>
</feature>
<dbReference type="STRING" id="471853.Bcav_1342"/>
<feature type="region of interest" description="Disordered" evidence="1">
    <location>
        <begin position="1"/>
        <end position="23"/>
    </location>
</feature>
<proteinExistence type="predicted"/>
<keyword evidence="4" id="KW-1185">Reference proteome</keyword>